<gene>
    <name evidence="10" type="ORF">QBZ16_003591</name>
</gene>
<keyword evidence="5" id="KW-0375">Hydrogen ion transport</keyword>
<evidence type="ECO:0000313" key="10">
    <source>
        <dbReference type="EMBL" id="KAK2078751.1"/>
    </source>
</evidence>
<evidence type="ECO:0000256" key="8">
    <source>
        <dbReference type="ARBA" id="ARBA00023136"/>
    </source>
</evidence>
<keyword evidence="3" id="KW-0813">Transport</keyword>
<keyword evidence="8" id="KW-0472">Membrane</keyword>
<evidence type="ECO:0000256" key="6">
    <source>
        <dbReference type="ARBA" id="ARBA00023065"/>
    </source>
</evidence>
<evidence type="ECO:0000256" key="3">
    <source>
        <dbReference type="ARBA" id="ARBA00022448"/>
    </source>
</evidence>
<dbReference type="Proteomes" id="UP001255856">
    <property type="component" value="Unassembled WGS sequence"/>
</dbReference>
<dbReference type="AlphaFoldDB" id="A0AAD9MNG8"/>
<comment type="subcellular location">
    <subcellularLocation>
        <location evidence="1">Mitochondrion membrane</location>
    </subcellularLocation>
</comment>
<comment type="similarity">
    <text evidence="2">Belongs to the ATPase g subunit family.</text>
</comment>
<dbReference type="PANTHER" id="PTHR12386">
    <property type="entry name" value="ATP SYNTHASE SUBUNIT"/>
    <property type="match status" value="1"/>
</dbReference>
<dbReference type="EMBL" id="JASFZW010000004">
    <property type="protein sequence ID" value="KAK2078751.1"/>
    <property type="molecule type" value="Genomic_DNA"/>
</dbReference>
<evidence type="ECO:0000256" key="9">
    <source>
        <dbReference type="ARBA" id="ARBA00023310"/>
    </source>
</evidence>
<sequence>MAARIQQVVSKAKAAVQPAYTTARKELVKQYDDLMAKNSQYVVKDAEKADKLLKQYTFTQLYRIPRGIEICKEEAAAARKRLGEWREMPVTEAAVYAGFAAEVFAWFCVGEIIGRGFTLSGYSL</sequence>
<evidence type="ECO:0000256" key="5">
    <source>
        <dbReference type="ARBA" id="ARBA00022781"/>
    </source>
</evidence>
<comment type="caution">
    <text evidence="10">The sequence shown here is derived from an EMBL/GenBank/DDBJ whole genome shotgun (WGS) entry which is preliminary data.</text>
</comment>
<keyword evidence="9" id="KW-0066">ATP synthesis</keyword>
<evidence type="ECO:0000313" key="11">
    <source>
        <dbReference type="Proteomes" id="UP001255856"/>
    </source>
</evidence>
<dbReference type="GO" id="GO:0031966">
    <property type="term" value="C:mitochondrial membrane"/>
    <property type="evidence" value="ECO:0007669"/>
    <property type="project" value="UniProtKB-SubCell"/>
</dbReference>
<organism evidence="10 11">
    <name type="scientific">Prototheca wickerhamii</name>
    <dbReference type="NCBI Taxonomy" id="3111"/>
    <lineage>
        <taxon>Eukaryota</taxon>
        <taxon>Viridiplantae</taxon>
        <taxon>Chlorophyta</taxon>
        <taxon>core chlorophytes</taxon>
        <taxon>Trebouxiophyceae</taxon>
        <taxon>Chlorellales</taxon>
        <taxon>Chlorellaceae</taxon>
        <taxon>Prototheca</taxon>
    </lineage>
</organism>
<evidence type="ECO:0000256" key="2">
    <source>
        <dbReference type="ARBA" id="ARBA00005699"/>
    </source>
</evidence>
<keyword evidence="4" id="KW-0138">CF(0)</keyword>
<dbReference type="GO" id="GO:0015078">
    <property type="term" value="F:proton transmembrane transporter activity"/>
    <property type="evidence" value="ECO:0007669"/>
    <property type="project" value="InterPro"/>
</dbReference>
<keyword evidence="6" id="KW-0406">Ion transport</keyword>
<proteinExistence type="inferred from homology"/>
<dbReference type="Pfam" id="PF04718">
    <property type="entry name" value="ATP-synt_G"/>
    <property type="match status" value="1"/>
</dbReference>
<accession>A0AAD9MNG8</accession>
<keyword evidence="7" id="KW-0496">Mitochondrion</keyword>
<reference evidence="10" key="1">
    <citation type="submission" date="2021-01" db="EMBL/GenBank/DDBJ databases">
        <authorList>
            <person name="Eckstrom K.M.E."/>
        </authorList>
    </citation>
    <scope>NUCLEOTIDE SEQUENCE</scope>
    <source>
        <strain evidence="10">UVCC 0001</strain>
    </source>
</reference>
<evidence type="ECO:0000256" key="7">
    <source>
        <dbReference type="ARBA" id="ARBA00023128"/>
    </source>
</evidence>
<dbReference type="GO" id="GO:0015986">
    <property type="term" value="P:proton motive force-driven ATP synthesis"/>
    <property type="evidence" value="ECO:0007669"/>
    <property type="project" value="InterPro"/>
</dbReference>
<protein>
    <submittedName>
        <fullName evidence="10">Uncharacterized protein</fullName>
    </submittedName>
</protein>
<dbReference type="InterPro" id="IPR006808">
    <property type="entry name" value="ATP_synth_F0_gsu_mt"/>
</dbReference>
<name>A0AAD9MNG8_PROWI</name>
<keyword evidence="11" id="KW-1185">Reference proteome</keyword>
<evidence type="ECO:0000256" key="1">
    <source>
        <dbReference type="ARBA" id="ARBA00004325"/>
    </source>
</evidence>
<dbReference type="GO" id="GO:0045259">
    <property type="term" value="C:proton-transporting ATP synthase complex"/>
    <property type="evidence" value="ECO:0007669"/>
    <property type="project" value="UniProtKB-KW"/>
</dbReference>
<evidence type="ECO:0000256" key="4">
    <source>
        <dbReference type="ARBA" id="ARBA00022547"/>
    </source>
</evidence>